<dbReference type="EMBL" id="CP002868">
    <property type="protein sequence ID" value="AEJ20756.1"/>
    <property type="molecule type" value="Genomic_DNA"/>
</dbReference>
<protein>
    <submittedName>
        <fullName evidence="4">Monosaccharide-transporting ATPase</fullName>
        <ecNumber evidence="4">3.6.3.17</ecNumber>
    </submittedName>
</protein>
<evidence type="ECO:0000256" key="1">
    <source>
        <dbReference type="ARBA" id="ARBA00022741"/>
    </source>
</evidence>
<dbReference type="PROSITE" id="PS50893">
    <property type="entry name" value="ABC_TRANSPORTER_2"/>
    <property type="match status" value="2"/>
</dbReference>
<dbReference type="InterPro" id="IPR003439">
    <property type="entry name" value="ABC_transporter-like_ATP-bd"/>
</dbReference>
<dbReference type="InterPro" id="IPR050107">
    <property type="entry name" value="ABC_carbohydrate_import_ATPase"/>
</dbReference>
<dbReference type="Proteomes" id="UP000000503">
    <property type="component" value="Chromosome"/>
</dbReference>
<dbReference type="SUPFAM" id="SSF52540">
    <property type="entry name" value="P-loop containing nucleoside triphosphate hydrolases"/>
    <property type="match status" value="2"/>
</dbReference>
<accession>F8EZN2</accession>
<dbReference type="PANTHER" id="PTHR43790">
    <property type="entry name" value="CARBOHYDRATE TRANSPORT ATP-BINDING PROTEIN MG119-RELATED"/>
    <property type="match status" value="1"/>
</dbReference>
<dbReference type="RefSeq" id="WP_013970034.1">
    <property type="nucleotide sequence ID" value="NC_015732.1"/>
</dbReference>
<dbReference type="KEGG" id="scd:Spica_2658"/>
<gene>
    <name evidence="4" type="ordered locus">Spica_2658</name>
</gene>
<keyword evidence="2" id="KW-0067">ATP-binding</keyword>
<name>F8EZN2_GRAC1</name>
<dbReference type="OrthoDB" id="304830at2"/>
<reference evidence="5" key="1">
    <citation type="journal article" date="2013" name="Stand. Genomic Sci.">
        <title>Genome sequence of the thermophilic fresh-water bacterium Spirochaeta caldaria type strain (H1(T)), reclassification of Spirochaeta caldaria, Spirochaeta stenostrepta, and Spirochaeta zuelzerae in the genus Treponema as Treponema caldaria comb. nov., Treponema stenostrepta comb. nov., and Treponema zuelzerae comb. nov., and emendation of the genus Treponema.</title>
        <authorList>
            <person name="Abt B."/>
            <person name="Goker M."/>
            <person name="Scheuner C."/>
            <person name="Han C."/>
            <person name="Lu M."/>
            <person name="Misra M."/>
            <person name="Lapidus A."/>
            <person name="Nolan M."/>
            <person name="Lucas S."/>
            <person name="Hammon N."/>
            <person name="Deshpande S."/>
            <person name="Cheng J.F."/>
            <person name="Tapia R."/>
            <person name="Goodwin L.A."/>
            <person name="Pitluck S."/>
            <person name="Liolios K."/>
            <person name="Pagani I."/>
            <person name="Ivanova N."/>
            <person name="Mavromatis K."/>
            <person name="Mikhailova N."/>
            <person name="Huntemann M."/>
            <person name="Pati A."/>
            <person name="Chen A."/>
            <person name="Palaniappan K."/>
            <person name="Land M."/>
            <person name="Hauser L."/>
            <person name="Jeffries C.D."/>
            <person name="Rohde M."/>
            <person name="Spring S."/>
            <person name="Gronow S."/>
            <person name="Detter J.C."/>
            <person name="Bristow J."/>
            <person name="Eisen J.A."/>
            <person name="Markowitz V."/>
            <person name="Hugenholtz P."/>
            <person name="Kyrpides N.C."/>
            <person name="Woyke T."/>
            <person name="Klenk H.P."/>
        </authorList>
    </citation>
    <scope>NUCLEOTIDE SEQUENCE</scope>
    <source>
        <strain evidence="5">ATCC 51460 / DSM 7334 / H1</strain>
    </source>
</reference>
<dbReference type="Pfam" id="PF00005">
    <property type="entry name" value="ABC_tran"/>
    <property type="match status" value="2"/>
</dbReference>
<dbReference type="SMART" id="SM00382">
    <property type="entry name" value="AAA"/>
    <property type="match status" value="2"/>
</dbReference>
<feature type="domain" description="ABC transporter" evidence="3">
    <location>
        <begin position="3"/>
        <end position="240"/>
    </location>
</feature>
<evidence type="ECO:0000259" key="3">
    <source>
        <dbReference type="PROSITE" id="PS50893"/>
    </source>
</evidence>
<dbReference type="InterPro" id="IPR017871">
    <property type="entry name" value="ABC_transporter-like_CS"/>
</dbReference>
<proteinExistence type="predicted"/>
<evidence type="ECO:0000313" key="5">
    <source>
        <dbReference type="Proteomes" id="UP000000503"/>
    </source>
</evidence>
<dbReference type="HOGENOM" id="CLU_000604_92_0_12"/>
<dbReference type="PROSITE" id="PS00211">
    <property type="entry name" value="ABC_TRANSPORTER_1"/>
    <property type="match status" value="1"/>
</dbReference>
<keyword evidence="1" id="KW-0547">Nucleotide-binding</keyword>
<dbReference type="GO" id="GO:0005524">
    <property type="term" value="F:ATP binding"/>
    <property type="evidence" value="ECO:0007669"/>
    <property type="project" value="UniProtKB-KW"/>
</dbReference>
<dbReference type="STRING" id="744872.Spica_2658"/>
<dbReference type="InterPro" id="IPR027417">
    <property type="entry name" value="P-loop_NTPase"/>
</dbReference>
<dbReference type="CDD" id="cd03216">
    <property type="entry name" value="ABC_Carb_Monos_I"/>
    <property type="match status" value="1"/>
</dbReference>
<dbReference type="InterPro" id="IPR003593">
    <property type="entry name" value="AAA+_ATPase"/>
</dbReference>
<keyword evidence="5" id="KW-1185">Reference proteome</keyword>
<evidence type="ECO:0000256" key="2">
    <source>
        <dbReference type="ARBA" id="ARBA00022840"/>
    </source>
</evidence>
<organism evidence="4 5">
    <name type="scientific">Gracilinema caldarium (strain ATCC 51460 / DSM 7334 / H1)</name>
    <name type="common">Treponema caldarium</name>
    <dbReference type="NCBI Taxonomy" id="744872"/>
    <lineage>
        <taxon>Bacteria</taxon>
        <taxon>Pseudomonadati</taxon>
        <taxon>Spirochaetota</taxon>
        <taxon>Spirochaetia</taxon>
        <taxon>Spirochaetales</taxon>
        <taxon>Breznakiellaceae</taxon>
        <taxon>Gracilinema</taxon>
    </lineage>
</organism>
<dbReference type="PANTHER" id="PTHR43790:SF4">
    <property type="entry name" value="GUANOSINE IMPORT ATP-BINDING PROTEIN NUPO"/>
    <property type="match status" value="1"/>
</dbReference>
<dbReference type="EC" id="3.6.3.17" evidence="4"/>
<dbReference type="AlphaFoldDB" id="F8EZN2"/>
<evidence type="ECO:0000313" key="4">
    <source>
        <dbReference type="EMBL" id="AEJ20756.1"/>
    </source>
</evidence>
<dbReference type="eggNOG" id="COG3845">
    <property type="taxonomic scope" value="Bacteria"/>
</dbReference>
<keyword evidence="4" id="KW-0378">Hydrolase</keyword>
<dbReference type="Gene3D" id="3.40.50.300">
    <property type="entry name" value="P-loop containing nucleotide triphosphate hydrolases"/>
    <property type="match status" value="2"/>
</dbReference>
<feature type="domain" description="ABC transporter" evidence="3">
    <location>
        <begin position="276"/>
        <end position="525"/>
    </location>
</feature>
<sequence length="541" mass="59728">MTISLRNVTKYFPTNGVQALSGAHFELLSGEIHALVGENGAGKSTLMHILAGHLGMTTGERLIDGIPRMFHSPREALLAGIGMVRQHPVLVPGFTCWEDAQLGLPVPGLSFLNRRLGRQRFQDLSDQWGFDLDATARTESLTISQRQKAAILTLLMHRVSCIILDEPTAVLTPVETERLFTLLRKLRSDGTAIVLISHKLEETLSVADRITVLRQGKTVATRRSSETNPEELTALMFGDAVDCIQPEKVVQFQAETFPALGLLYSKSQFEARAPLFTVEQLYVSQKDMAHLRNLSFSVYPGEVYGVAGVRDSGLETLEHAVTGFISPQNGYITLKGTALEGKGPLAFRKAGGAYVSADRLGRALALKLPILDSLIVHAHRRFTQRFLRNHRFWPRFLDLKAIQYWADELLTKSGIQSRLDSPAEAFSGGQLQRLILAREFAEEALLLVLSEPGWGLDAAGRALLHERLTAYLQRGGTVLLFSTDVDELLRLATRVMVLRDGRNVLEVDVPIDPVQRYLLKPQISAAMVGSDAKPEGQEGLI</sequence>
<dbReference type="GO" id="GO:0016887">
    <property type="term" value="F:ATP hydrolysis activity"/>
    <property type="evidence" value="ECO:0007669"/>
    <property type="project" value="InterPro"/>
</dbReference>